<comment type="caution">
    <text evidence="1">The sequence shown here is derived from an EMBL/GenBank/DDBJ whole genome shotgun (WGS) entry which is preliminary data.</text>
</comment>
<evidence type="ECO:0000313" key="2">
    <source>
        <dbReference type="Proteomes" id="UP000621386"/>
    </source>
</evidence>
<organism evidence="1 2">
    <name type="scientific">Streptomyces musisoli</name>
    <dbReference type="NCBI Taxonomy" id="2802280"/>
    <lineage>
        <taxon>Bacteria</taxon>
        <taxon>Bacillati</taxon>
        <taxon>Actinomycetota</taxon>
        <taxon>Actinomycetes</taxon>
        <taxon>Kitasatosporales</taxon>
        <taxon>Streptomycetaceae</taxon>
        <taxon>Streptomyces</taxon>
    </lineage>
</organism>
<evidence type="ECO:0000313" key="1">
    <source>
        <dbReference type="EMBL" id="MBL1109161.1"/>
    </source>
</evidence>
<dbReference type="Proteomes" id="UP000621386">
    <property type="component" value="Unassembled WGS sequence"/>
</dbReference>
<keyword evidence="2" id="KW-1185">Reference proteome</keyword>
<reference evidence="1 2" key="1">
    <citation type="submission" date="2021-01" db="EMBL/GenBank/DDBJ databases">
        <title>WGS of actinomycetes isolated from Thailand.</title>
        <authorList>
            <person name="Thawai C."/>
        </authorList>
    </citation>
    <scope>NUCLEOTIDE SEQUENCE [LARGE SCALE GENOMIC DNA]</scope>
    <source>
        <strain evidence="1 2">CH5-8</strain>
    </source>
</reference>
<proteinExistence type="predicted"/>
<sequence length="129" mass="13826">MFLLIALVAHGCDSSSESSGSTPRSTAEACPERIAAELPGGDGAELVRAFRTKNKQITLCRTASGSLYYYGEFSDGREKGIAMKARATSKGFEARNGEYRYVVHGGAVTIYQSGRRIGEEDLTPEPSPS</sequence>
<gene>
    <name evidence="1" type="ORF">JK361_32010</name>
</gene>
<evidence type="ECO:0008006" key="3">
    <source>
        <dbReference type="Google" id="ProtNLM"/>
    </source>
</evidence>
<dbReference type="RefSeq" id="WP_201825009.1">
    <property type="nucleotide sequence ID" value="NZ_JAERRH010000017.1"/>
</dbReference>
<accession>A0ABS1P9W1</accession>
<protein>
    <recommendedName>
        <fullName evidence="3">Lipoprotein</fullName>
    </recommendedName>
</protein>
<name>A0ABS1P9W1_9ACTN</name>
<dbReference type="EMBL" id="JAERRH010000017">
    <property type="protein sequence ID" value="MBL1109161.1"/>
    <property type="molecule type" value="Genomic_DNA"/>
</dbReference>